<protein>
    <submittedName>
        <fullName evidence="2">Ribbon-helix-helix protein, CopG family</fullName>
    </submittedName>
</protein>
<dbReference type="InterPro" id="IPR010985">
    <property type="entry name" value="Ribbon_hlx_hlx"/>
</dbReference>
<evidence type="ECO:0000313" key="3">
    <source>
        <dbReference type="Proteomes" id="UP001596302"/>
    </source>
</evidence>
<evidence type="ECO:0000256" key="1">
    <source>
        <dbReference type="SAM" id="Coils"/>
    </source>
</evidence>
<sequence>MTDWSEIGRPTGRADDAAVAAEVRAVREEYAEEAEAAEAAQNAAALEVPLSLRITRELDSALTRQAAAEQISPSALVRRLLRQALQGGQQPILTVEQVEQIARRVMRESA</sequence>
<keyword evidence="1" id="KW-0175">Coiled coil</keyword>
<name>A0ABW1IZU5_9PSEU</name>
<reference evidence="3" key="1">
    <citation type="journal article" date="2019" name="Int. J. Syst. Evol. Microbiol.">
        <title>The Global Catalogue of Microorganisms (GCM) 10K type strain sequencing project: providing services to taxonomists for standard genome sequencing and annotation.</title>
        <authorList>
            <consortium name="The Broad Institute Genomics Platform"/>
            <consortium name="The Broad Institute Genome Sequencing Center for Infectious Disease"/>
            <person name="Wu L."/>
            <person name="Ma J."/>
        </authorList>
    </citation>
    <scope>NUCLEOTIDE SEQUENCE [LARGE SCALE GENOMIC DNA]</scope>
    <source>
        <strain evidence="3">CCM 8391</strain>
    </source>
</reference>
<organism evidence="2 3">
    <name type="scientific">Pseudonocardia hispaniensis</name>
    <dbReference type="NCBI Taxonomy" id="904933"/>
    <lineage>
        <taxon>Bacteria</taxon>
        <taxon>Bacillati</taxon>
        <taxon>Actinomycetota</taxon>
        <taxon>Actinomycetes</taxon>
        <taxon>Pseudonocardiales</taxon>
        <taxon>Pseudonocardiaceae</taxon>
        <taxon>Pseudonocardia</taxon>
    </lineage>
</organism>
<feature type="coiled-coil region" evidence="1">
    <location>
        <begin position="20"/>
        <end position="47"/>
    </location>
</feature>
<gene>
    <name evidence="2" type="ORF">ACFQE5_07455</name>
</gene>
<dbReference type="RefSeq" id="WP_379584087.1">
    <property type="nucleotide sequence ID" value="NZ_JBHSQW010000015.1"/>
</dbReference>
<dbReference type="Proteomes" id="UP001596302">
    <property type="component" value="Unassembled WGS sequence"/>
</dbReference>
<accession>A0ABW1IZU5</accession>
<dbReference type="SUPFAM" id="SSF47598">
    <property type="entry name" value="Ribbon-helix-helix"/>
    <property type="match status" value="1"/>
</dbReference>
<proteinExistence type="predicted"/>
<keyword evidence="3" id="KW-1185">Reference proteome</keyword>
<dbReference type="EMBL" id="JBHSQW010000015">
    <property type="protein sequence ID" value="MFC5994046.1"/>
    <property type="molecule type" value="Genomic_DNA"/>
</dbReference>
<evidence type="ECO:0000313" key="2">
    <source>
        <dbReference type="EMBL" id="MFC5994046.1"/>
    </source>
</evidence>
<comment type="caution">
    <text evidence="2">The sequence shown here is derived from an EMBL/GenBank/DDBJ whole genome shotgun (WGS) entry which is preliminary data.</text>
</comment>